<dbReference type="GO" id="GO:0044878">
    <property type="term" value="P:mitotic cytokinesis checkpoint signaling"/>
    <property type="evidence" value="ECO:0007669"/>
    <property type="project" value="TreeGrafter"/>
</dbReference>
<dbReference type="SUPFAM" id="SSF57845">
    <property type="entry name" value="B-box zinc-binding domain"/>
    <property type="match status" value="1"/>
</dbReference>
<feature type="compositionally biased region" description="Low complexity" evidence="1">
    <location>
        <begin position="57"/>
        <end position="68"/>
    </location>
</feature>
<dbReference type="PANTHER" id="PTHR46603">
    <property type="entry name" value="ABSCISSION/NOCUT CHECKPOINT REGULATOR"/>
    <property type="match status" value="1"/>
</dbReference>
<dbReference type="Gene3D" id="4.10.830.40">
    <property type="match status" value="1"/>
</dbReference>
<evidence type="ECO:0000313" key="2">
    <source>
        <dbReference type="EMBL" id="OQV16778.1"/>
    </source>
</evidence>
<dbReference type="GO" id="GO:0030496">
    <property type="term" value="C:midbody"/>
    <property type="evidence" value="ECO:0007669"/>
    <property type="project" value="TreeGrafter"/>
</dbReference>
<dbReference type="GO" id="GO:0032266">
    <property type="term" value="F:phosphatidylinositol-3-phosphate binding"/>
    <property type="evidence" value="ECO:0007669"/>
    <property type="project" value="TreeGrafter"/>
</dbReference>
<dbReference type="GO" id="GO:0005813">
    <property type="term" value="C:centrosome"/>
    <property type="evidence" value="ECO:0007669"/>
    <property type="project" value="TreeGrafter"/>
</dbReference>
<keyword evidence="3" id="KW-1185">Reference proteome</keyword>
<feature type="region of interest" description="Disordered" evidence="1">
    <location>
        <begin position="1"/>
        <end position="79"/>
    </location>
</feature>
<dbReference type="GO" id="GO:0032154">
    <property type="term" value="C:cleavage furrow"/>
    <property type="evidence" value="ECO:0007669"/>
    <property type="project" value="TreeGrafter"/>
</dbReference>
<evidence type="ECO:0000313" key="3">
    <source>
        <dbReference type="Proteomes" id="UP000192578"/>
    </source>
</evidence>
<reference evidence="3" key="1">
    <citation type="submission" date="2017-01" db="EMBL/GenBank/DDBJ databases">
        <title>Comparative genomics of anhydrobiosis in the tardigrade Hypsibius dujardini.</title>
        <authorList>
            <person name="Yoshida Y."/>
            <person name="Koutsovoulos G."/>
            <person name="Laetsch D."/>
            <person name="Stevens L."/>
            <person name="Kumar S."/>
            <person name="Horikawa D."/>
            <person name="Ishino K."/>
            <person name="Komine S."/>
            <person name="Tomita M."/>
            <person name="Blaxter M."/>
            <person name="Arakawa K."/>
        </authorList>
    </citation>
    <scope>NUCLEOTIDE SEQUENCE [LARGE SCALE GENOMIC DNA]</scope>
    <source>
        <strain evidence="3">Z151</strain>
    </source>
</reference>
<feature type="compositionally biased region" description="Polar residues" evidence="1">
    <location>
        <begin position="1"/>
        <end position="19"/>
    </location>
</feature>
<protein>
    <recommendedName>
        <fullName evidence="4">Zinc finger FYVE domain-containing protein 19</fullName>
    </recommendedName>
</protein>
<dbReference type="OrthoDB" id="5407799at2759"/>
<dbReference type="Proteomes" id="UP000192578">
    <property type="component" value="Unassembled WGS sequence"/>
</dbReference>
<dbReference type="AlphaFoldDB" id="A0A1W0WNK2"/>
<sequence>MHHTNRSVINQPLPSTAASSHGHGSVLSDHHPAGSRKKDDANDDRPKWLREAQEQRAAVMSTSSAASPPSQPGPNHEIESRLAKLKAEMAEIKPASTDEELSARLARLRGQDPHAYAASRQPDHSIVRPQPRRTEAEEIEDLVAQMKERASLEDGDSDAELIRELESRLERLKAESAALGITNPPLLGRSPKRQRVPADDSDEEADRIVKMLSVNSPEAAATDGNMLEDEDEDEDDAFCVICPEEPTVMCLDCEDREKYCDRCFRECHREWAAMDHRTRRLPKCRNDF</sequence>
<organism evidence="2 3">
    <name type="scientific">Hypsibius exemplaris</name>
    <name type="common">Freshwater tardigrade</name>
    <dbReference type="NCBI Taxonomy" id="2072580"/>
    <lineage>
        <taxon>Eukaryota</taxon>
        <taxon>Metazoa</taxon>
        <taxon>Ecdysozoa</taxon>
        <taxon>Tardigrada</taxon>
        <taxon>Eutardigrada</taxon>
        <taxon>Parachela</taxon>
        <taxon>Hypsibioidea</taxon>
        <taxon>Hypsibiidae</taxon>
        <taxon>Hypsibius</taxon>
    </lineage>
</organism>
<feature type="compositionally biased region" description="Basic and acidic residues" evidence="1">
    <location>
        <begin position="28"/>
        <end position="54"/>
    </location>
</feature>
<gene>
    <name evidence="2" type="ORF">BV898_09134</name>
</gene>
<feature type="region of interest" description="Disordered" evidence="1">
    <location>
        <begin position="181"/>
        <end position="204"/>
    </location>
</feature>
<dbReference type="PANTHER" id="PTHR46603:SF1">
    <property type="entry name" value="ABSCISSION_NOCUT CHECKPOINT REGULATOR"/>
    <property type="match status" value="1"/>
</dbReference>
<dbReference type="EMBL" id="MTYJ01000070">
    <property type="protein sequence ID" value="OQV16778.1"/>
    <property type="molecule type" value="Genomic_DNA"/>
</dbReference>
<comment type="caution">
    <text evidence="2">The sequence shown here is derived from an EMBL/GenBank/DDBJ whole genome shotgun (WGS) entry which is preliminary data.</text>
</comment>
<name>A0A1W0WNK2_HYPEX</name>
<feature type="compositionally biased region" description="Basic and acidic residues" evidence="1">
    <location>
        <begin position="121"/>
        <end position="135"/>
    </location>
</feature>
<dbReference type="Pfam" id="PF22586">
    <property type="entry name" value="ANCHR-like_BBOX"/>
    <property type="match status" value="1"/>
</dbReference>
<evidence type="ECO:0008006" key="4">
    <source>
        <dbReference type="Google" id="ProtNLM"/>
    </source>
</evidence>
<evidence type="ECO:0000256" key="1">
    <source>
        <dbReference type="SAM" id="MobiDB-lite"/>
    </source>
</evidence>
<proteinExistence type="predicted"/>
<feature type="region of interest" description="Disordered" evidence="1">
    <location>
        <begin position="109"/>
        <end position="135"/>
    </location>
</feature>
<dbReference type="GO" id="GO:0009838">
    <property type="term" value="P:abscission"/>
    <property type="evidence" value="ECO:0007669"/>
    <property type="project" value="TreeGrafter"/>
</dbReference>
<accession>A0A1W0WNK2</accession>